<dbReference type="STRING" id="1230458.C484_20912"/>
<feature type="transmembrane region" description="Helical" evidence="2">
    <location>
        <begin position="255"/>
        <end position="277"/>
    </location>
</feature>
<gene>
    <name evidence="3" type="ORF">C484_20912</name>
</gene>
<organism evidence="3 4">
    <name type="scientific">Natrialba taiwanensis DSM 12281</name>
    <dbReference type="NCBI Taxonomy" id="1230458"/>
    <lineage>
        <taxon>Archaea</taxon>
        <taxon>Methanobacteriati</taxon>
        <taxon>Methanobacteriota</taxon>
        <taxon>Stenosarchaea group</taxon>
        <taxon>Halobacteria</taxon>
        <taxon>Halobacteriales</taxon>
        <taxon>Natrialbaceae</taxon>
        <taxon>Natrialba</taxon>
    </lineage>
</organism>
<dbReference type="PATRIC" id="fig|1230458.4.peg.4213"/>
<feature type="region of interest" description="Disordered" evidence="1">
    <location>
        <begin position="1"/>
        <end position="23"/>
    </location>
</feature>
<evidence type="ECO:0000256" key="2">
    <source>
        <dbReference type="SAM" id="Phobius"/>
    </source>
</evidence>
<accession>L9ZFG4</accession>
<dbReference type="AlphaFoldDB" id="L9ZFG4"/>
<dbReference type="Proteomes" id="UP000011648">
    <property type="component" value="Unassembled WGS sequence"/>
</dbReference>
<comment type="caution">
    <text evidence="3">The sequence shown here is derived from an EMBL/GenBank/DDBJ whole genome shotgun (WGS) entry which is preliminary data.</text>
</comment>
<keyword evidence="2" id="KW-1133">Transmembrane helix</keyword>
<dbReference type="EMBL" id="AOIL01000069">
    <property type="protein sequence ID" value="ELY85064.1"/>
    <property type="molecule type" value="Genomic_DNA"/>
</dbReference>
<dbReference type="OrthoDB" id="206380at2157"/>
<proteinExistence type="predicted"/>
<name>L9ZFG4_9EURY</name>
<keyword evidence="2" id="KW-0812">Transmembrane</keyword>
<evidence type="ECO:0000256" key="1">
    <source>
        <dbReference type="SAM" id="MobiDB-lite"/>
    </source>
</evidence>
<dbReference type="RefSeq" id="WP_006827749.1">
    <property type="nucleotide sequence ID" value="NZ_AOIL01000069.1"/>
</dbReference>
<feature type="transmembrane region" description="Helical" evidence="2">
    <location>
        <begin position="176"/>
        <end position="199"/>
    </location>
</feature>
<feature type="transmembrane region" description="Helical" evidence="2">
    <location>
        <begin position="283"/>
        <end position="311"/>
    </location>
</feature>
<feature type="compositionally biased region" description="Polar residues" evidence="1">
    <location>
        <begin position="1"/>
        <end position="21"/>
    </location>
</feature>
<keyword evidence="4" id="KW-1185">Reference proteome</keyword>
<feature type="transmembrane region" description="Helical" evidence="2">
    <location>
        <begin position="109"/>
        <end position="133"/>
    </location>
</feature>
<sequence>MSTPNDSNDGTPTGTEPSQQPADDASVGLIGLIRITIMLLRARPALLVPFALAGAVGATSAVARIESPYPVDMVAFPANGVVHLSVALVPTLEPMAEVNSGLVLGLKPVFLAVLIGWQVGLALAVTVAFAGVVRLAARSISKTDAISSPSAISEVGSDESRGLPGIVPSLVRLGWLFAYVLGVQVVLLAGLFVVGAFGIGPGPGSTGLGLLFGWLFVVVPIASGLFLTPAAIVIGGKRPVEAVIESAVYAVRRPLSVVVLLLTTGYLGTVLTGVFHGGPSPRIGVALGTFTSVAVGGTLHAIVVAAAYICWSADGYSSH</sequence>
<evidence type="ECO:0000313" key="4">
    <source>
        <dbReference type="Proteomes" id="UP000011648"/>
    </source>
</evidence>
<evidence type="ECO:0000313" key="3">
    <source>
        <dbReference type="EMBL" id="ELY85064.1"/>
    </source>
</evidence>
<feature type="transmembrane region" description="Helical" evidence="2">
    <location>
        <begin position="44"/>
        <end position="63"/>
    </location>
</feature>
<reference evidence="3 4" key="1">
    <citation type="journal article" date="2014" name="PLoS Genet.">
        <title>Phylogenetically driven sequencing of extremely halophilic archaea reveals strategies for static and dynamic osmo-response.</title>
        <authorList>
            <person name="Becker E.A."/>
            <person name="Seitzer P.M."/>
            <person name="Tritt A."/>
            <person name="Larsen D."/>
            <person name="Krusor M."/>
            <person name="Yao A.I."/>
            <person name="Wu D."/>
            <person name="Madern D."/>
            <person name="Eisen J.A."/>
            <person name="Darling A.E."/>
            <person name="Facciotti M.T."/>
        </authorList>
    </citation>
    <scope>NUCLEOTIDE SEQUENCE [LARGE SCALE GENOMIC DNA]</scope>
    <source>
        <strain evidence="3 4">DSM 12281</strain>
    </source>
</reference>
<keyword evidence="2" id="KW-0472">Membrane</keyword>
<feature type="transmembrane region" description="Helical" evidence="2">
    <location>
        <begin position="211"/>
        <end position="234"/>
    </location>
</feature>
<protein>
    <submittedName>
        <fullName evidence="3">Uncharacterized protein</fullName>
    </submittedName>
</protein>